<gene>
    <name evidence="2" type="ORF">ROE7235_01189</name>
</gene>
<dbReference type="EMBL" id="UIHC01000008">
    <property type="protein sequence ID" value="SUZ31443.1"/>
    <property type="molecule type" value="Genomic_DNA"/>
</dbReference>
<name>A0A3B0M6X5_9RHOB</name>
<proteinExistence type="predicted"/>
<feature type="chain" id="PRO_5017431747" description="DUF192 domain-containing protein" evidence="1">
    <location>
        <begin position="25"/>
        <end position="166"/>
    </location>
</feature>
<evidence type="ECO:0000256" key="1">
    <source>
        <dbReference type="SAM" id="SignalP"/>
    </source>
</evidence>
<protein>
    <recommendedName>
        <fullName evidence="4">DUF192 domain-containing protein</fullName>
    </recommendedName>
</protein>
<dbReference type="Gene3D" id="2.60.120.1140">
    <property type="entry name" value="Protein of unknown function DUF192"/>
    <property type="match status" value="1"/>
</dbReference>
<accession>A0A3B0M6X5</accession>
<organism evidence="2 3">
    <name type="scientific">Roseinatronobacter ekhonensis</name>
    <dbReference type="NCBI Taxonomy" id="254356"/>
    <lineage>
        <taxon>Bacteria</taxon>
        <taxon>Pseudomonadati</taxon>
        <taxon>Pseudomonadota</taxon>
        <taxon>Alphaproteobacteria</taxon>
        <taxon>Rhodobacterales</taxon>
        <taxon>Paracoccaceae</taxon>
        <taxon>Roseinatronobacter</taxon>
    </lineage>
</organism>
<feature type="signal peptide" evidence="1">
    <location>
        <begin position="1"/>
        <end position="24"/>
    </location>
</feature>
<dbReference type="Proteomes" id="UP000272908">
    <property type="component" value="Unassembled WGS sequence"/>
</dbReference>
<dbReference type="PANTHER" id="PTHR37953">
    <property type="entry name" value="UPF0127 PROTEIN MJ1496"/>
    <property type="match status" value="1"/>
</dbReference>
<dbReference type="PANTHER" id="PTHR37953:SF1">
    <property type="entry name" value="UPF0127 PROTEIN MJ1496"/>
    <property type="match status" value="1"/>
</dbReference>
<evidence type="ECO:0000313" key="2">
    <source>
        <dbReference type="EMBL" id="SUZ31443.1"/>
    </source>
</evidence>
<evidence type="ECO:0008006" key="4">
    <source>
        <dbReference type="Google" id="ProtNLM"/>
    </source>
</evidence>
<evidence type="ECO:0000313" key="3">
    <source>
        <dbReference type="Proteomes" id="UP000272908"/>
    </source>
</evidence>
<dbReference type="InterPro" id="IPR003795">
    <property type="entry name" value="DUF192"/>
</dbReference>
<dbReference type="InterPro" id="IPR038695">
    <property type="entry name" value="Saro_0823-like_sf"/>
</dbReference>
<dbReference type="OrthoDB" id="9808290at2"/>
<reference evidence="3" key="1">
    <citation type="submission" date="2018-08" db="EMBL/GenBank/DDBJ databases">
        <authorList>
            <person name="Rodrigo-Torres L."/>
            <person name="Arahal R. D."/>
            <person name="Lucena T."/>
        </authorList>
    </citation>
    <scope>NUCLEOTIDE SEQUENCE [LARGE SCALE GENOMIC DNA]</scope>
    <source>
        <strain evidence="3">CECT 7235</strain>
    </source>
</reference>
<keyword evidence="1" id="KW-0732">Signal</keyword>
<dbReference type="AlphaFoldDB" id="A0A3B0M6X5"/>
<sequence>MKARLWGRAVMAAGAMVAVFAAQAGAQCAPDRVDLRGPWGQARFSVEVVDTPATRAQGLMNRESLPRSAGMLFIYEAPTNASFWMRNTLIPLDMLFVEPDGEITHIHHNARPLDETPIPGGDNVLMVLEINGGLSQTFGIETGSTLRHPRLDQDEALWPCPPAASE</sequence>
<dbReference type="Pfam" id="PF02643">
    <property type="entry name" value="DUF192"/>
    <property type="match status" value="1"/>
</dbReference>
<keyword evidence="3" id="KW-1185">Reference proteome</keyword>